<proteinExistence type="predicted"/>
<evidence type="ECO:0000256" key="1">
    <source>
        <dbReference type="ARBA" id="ARBA00022679"/>
    </source>
</evidence>
<dbReference type="Pfam" id="PF18697">
    <property type="entry name" value="MLVIN_C"/>
    <property type="match status" value="1"/>
</dbReference>
<evidence type="ECO:0000256" key="5">
    <source>
        <dbReference type="ARBA" id="ARBA00022801"/>
    </source>
</evidence>
<keyword evidence="1" id="KW-0808">Transferase</keyword>
<keyword evidence="2" id="KW-0548">Nucleotidyltransferase</keyword>
<dbReference type="Proteomes" id="UP000585614">
    <property type="component" value="Unassembled WGS sequence"/>
</dbReference>
<keyword evidence="5" id="KW-0378">Hydrolase</keyword>
<dbReference type="GO" id="GO:0016787">
    <property type="term" value="F:hydrolase activity"/>
    <property type="evidence" value="ECO:0007669"/>
    <property type="project" value="UniProtKB-KW"/>
</dbReference>
<sequence>MVALSSLATFPFSTPVLGDYLSTLSLTRHLLPDHADTFLPKTQAGIEIPAPPLELGDGVLLKVFPDHVRPFHPKWEGPYQVILTTPTAAKLLGVPSWIHPSRLKRALESATPGIDQQKQQKLDQPDNPTRHLYLHSDWGLEGDYT</sequence>
<accession>A0A7J7ZQQ8</accession>
<feature type="domain" description="Murine leukemia virus integrase C-terminal" evidence="7">
    <location>
        <begin position="69"/>
        <end position="106"/>
    </location>
</feature>
<organism evidence="8 9">
    <name type="scientific">Rhinolophus ferrumequinum</name>
    <name type="common">Greater horseshoe bat</name>
    <dbReference type="NCBI Taxonomy" id="59479"/>
    <lineage>
        <taxon>Eukaryota</taxon>
        <taxon>Metazoa</taxon>
        <taxon>Chordata</taxon>
        <taxon>Craniata</taxon>
        <taxon>Vertebrata</taxon>
        <taxon>Euteleostomi</taxon>
        <taxon>Mammalia</taxon>
        <taxon>Eutheria</taxon>
        <taxon>Laurasiatheria</taxon>
        <taxon>Chiroptera</taxon>
        <taxon>Yinpterochiroptera</taxon>
        <taxon>Rhinolophoidea</taxon>
        <taxon>Rhinolophidae</taxon>
        <taxon>Rhinolophinae</taxon>
        <taxon>Rhinolophus</taxon>
    </lineage>
</organism>
<evidence type="ECO:0000256" key="3">
    <source>
        <dbReference type="ARBA" id="ARBA00022722"/>
    </source>
</evidence>
<dbReference type="EMBL" id="JACAGC010000003">
    <property type="protein sequence ID" value="KAF6376419.1"/>
    <property type="molecule type" value="Genomic_DNA"/>
</dbReference>
<dbReference type="GO" id="GO:0004519">
    <property type="term" value="F:endonuclease activity"/>
    <property type="evidence" value="ECO:0007669"/>
    <property type="project" value="UniProtKB-KW"/>
</dbReference>
<protein>
    <recommendedName>
        <fullName evidence="7">Murine leukemia virus integrase C-terminal domain-containing protein</fullName>
    </recommendedName>
</protein>
<reference evidence="8 9" key="1">
    <citation type="journal article" date="2020" name="Nature">
        <title>Six reference-quality genomes reveal evolution of bat adaptations.</title>
        <authorList>
            <person name="Jebb D."/>
            <person name="Huang Z."/>
            <person name="Pippel M."/>
            <person name="Hughes G.M."/>
            <person name="Lavrichenko K."/>
            <person name="Devanna P."/>
            <person name="Winkler S."/>
            <person name="Jermiin L.S."/>
            <person name="Skirmuntt E.C."/>
            <person name="Katzourakis A."/>
            <person name="Burkitt-Gray L."/>
            <person name="Ray D.A."/>
            <person name="Sullivan K.A.M."/>
            <person name="Roscito J.G."/>
            <person name="Kirilenko B.M."/>
            <person name="Davalos L.M."/>
            <person name="Corthals A.P."/>
            <person name="Power M.L."/>
            <person name="Jones G."/>
            <person name="Ransome R.D."/>
            <person name="Dechmann D.K.N."/>
            <person name="Locatelli A.G."/>
            <person name="Puechmaille S.J."/>
            <person name="Fedrigo O."/>
            <person name="Jarvis E.D."/>
            <person name="Hiller M."/>
            <person name="Vernes S.C."/>
            <person name="Myers E.W."/>
            <person name="Teeling E.C."/>
        </authorList>
    </citation>
    <scope>NUCLEOTIDE SEQUENCE [LARGE SCALE GENOMIC DNA]</scope>
    <source>
        <strain evidence="8">MRhiFer1</strain>
        <tissue evidence="8">Lung</tissue>
    </source>
</reference>
<evidence type="ECO:0000256" key="2">
    <source>
        <dbReference type="ARBA" id="ARBA00022695"/>
    </source>
</evidence>
<feature type="region of interest" description="Disordered" evidence="6">
    <location>
        <begin position="110"/>
        <end position="130"/>
    </location>
</feature>
<keyword evidence="4" id="KW-0255">Endonuclease</keyword>
<dbReference type="GO" id="GO:0016779">
    <property type="term" value="F:nucleotidyltransferase activity"/>
    <property type="evidence" value="ECO:0007669"/>
    <property type="project" value="UniProtKB-KW"/>
</dbReference>
<dbReference type="Gene3D" id="2.30.30.850">
    <property type="match status" value="1"/>
</dbReference>
<dbReference type="AlphaFoldDB" id="A0A7J7ZQQ8"/>
<evidence type="ECO:0000313" key="9">
    <source>
        <dbReference type="Proteomes" id="UP000585614"/>
    </source>
</evidence>
<evidence type="ECO:0000313" key="8">
    <source>
        <dbReference type="EMBL" id="KAF6376419.1"/>
    </source>
</evidence>
<evidence type="ECO:0000256" key="6">
    <source>
        <dbReference type="SAM" id="MobiDB-lite"/>
    </source>
</evidence>
<comment type="caution">
    <text evidence="8">The sequence shown here is derived from an EMBL/GenBank/DDBJ whole genome shotgun (WGS) entry which is preliminary data.</text>
</comment>
<gene>
    <name evidence="8" type="ORF">mRhiFer1_009610</name>
</gene>
<evidence type="ECO:0000259" key="7">
    <source>
        <dbReference type="Pfam" id="PF18697"/>
    </source>
</evidence>
<keyword evidence="3" id="KW-0540">Nuclease</keyword>
<evidence type="ECO:0000256" key="4">
    <source>
        <dbReference type="ARBA" id="ARBA00022759"/>
    </source>
</evidence>
<dbReference type="InterPro" id="IPR040643">
    <property type="entry name" value="MLVIN_C"/>
</dbReference>
<name>A0A7J7ZQQ8_RHIFE</name>